<dbReference type="Proteomes" id="UP000554482">
    <property type="component" value="Unassembled WGS sequence"/>
</dbReference>
<dbReference type="AlphaFoldDB" id="A0A7J6XGB1"/>
<gene>
    <name evidence="1" type="ORF">FRX31_002216</name>
</gene>
<dbReference type="OrthoDB" id="733571at2759"/>
<dbReference type="PANTHER" id="PTHR31182">
    <property type="entry name" value="C2 NT-TYPE DOMAIN-CONTAINING PROTEIN"/>
    <property type="match status" value="1"/>
</dbReference>
<dbReference type="EMBL" id="JABWDY010000310">
    <property type="protein sequence ID" value="KAF5208197.1"/>
    <property type="molecule type" value="Genomic_DNA"/>
</dbReference>
<accession>A0A7J6XGB1</accession>
<evidence type="ECO:0000313" key="2">
    <source>
        <dbReference type="Proteomes" id="UP000554482"/>
    </source>
</evidence>
<organism evidence="1 2">
    <name type="scientific">Thalictrum thalictroides</name>
    <name type="common">Rue-anemone</name>
    <name type="synonym">Anemone thalictroides</name>
    <dbReference type="NCBI Taxonomy" id="46969"/>
    <lineage>
        <taxon>Eukaryota</taxon>
        <taxon>Viridiplantae</taxon>
        <taxon>Streptophyta</taxon>
        <taxon>Embryophyta</taxon>
        <taxon>Tracheophyta</taxon>
        <taxon>Spermatophyta</taxon>
        <taxon>Magnoliopsida</taxon>
        <taxon>Ranunculales</taxon>
        <taxon>Ranunculaceae</taxon>
        <taxon>Thalictroideae</taxon>
        <taxon>Thalictrum</taxon>
    </lineage>
</organism>
<dbReference type="PANTHER" id="PTHR31182:SF15">
    <property type="entry name" value="F26K24.5 PROTEIN"/>
    <property type="match status" value="1"/>
</dbReference>
<comment type="caution">
    <text evidence="1">The sequence shown here is derived from an EMBL/GenBank/DDBJ whole genome shotgun (WGS) entry which is preliminary data.</text>
</comment>
<sequence length="121" mass="14076">MDEKDENPSLASFIKMECSARAYCLIDTLDERLYEGCEQSYILKLDRRTTFIDYPMRNSVIRWEVVAKPEESGNNGGEEEVVCKGKESYKEYIKRFFAAITIREIQIDIKNGLMDSTPLHH</sequence>
<evidence type="ECO:0000313" key="1">
    <source>
        <dbReference type="EMBL" id="KAF5208197.1"/>
    </source>
</evidence>
<proteinExistence type="predicted"/>
<protein>
    <submittedName>
        <fullName evidence="1">Structural maintenance of chromosomes flexible hinge domain protein</fullName>
    </submittedName>
</protein>
<name>A0A7J6XGB1_THATH</name>
<reference evidence="1 2" key="1">
    <citation type="submission" date="2020-06" db="EMBL/GenBank/DDBJ databases">
        <title>Transcriptomic and genomic resources for Thalictrum thalictroides and T. hernandezii: Facilitating candidate gene discovery in an emerging model plant lineage.</title>
        <authorList>
            <person name="Arias T."/>
            <person name="Riano-Pachon D.M."/>
            <person name="Di Stilio V.S."/>
        </authorList>
    </citation>
    <scope>NUCLEOTIDE SEQUENCE [LARGE SCALE GENOMIC DNA]</scope>
    <source>
        <strain evidence="2">cv. WT478/WT964</strain>
        <tissue evidence="1">Leaves</tissue>
    </source>
</reference>
<keyword evidence="2" id="KW-1185">Reference proteome</keyword>